<evidence type="ECO:0000313" key="2">
    <source>
        <dbReference type="Proteomes" id="UP000325577"/>
    </source>
</evidence>
<organism evidence="1 2">
    <name type="scientific">Nyssa sinensis</name>
    <dbReference type="NCBI Taxonomy" id="561372"/>
    <lineage>
        <taxon>Eukaryota</taxon>
        <taxon>Viridiplantae</taxon>
        <taxon>Streptophyta</taxon>
        <taxon>Embryophyta</taxon>
        <taxon>Tracheophyta</taxon>
        <taxon>Spermatophyta</taxon>
        <taxon>Magnoliopsida</taxon>
        <taxon>eudicotyledons</taxon>
        <taxon>Gunneridae</taxon>
        <taxon>Pentapetalae</taxon>
        <taxon>asterids</taxon>
        <taxon>Cornales</taxon>
        <taxon>Nyssaceae</taxon>
        <taxon>Nyssa</taxon>
    </lineage>
</organism>
<proteinExistence type="predicted"/>
<sequence length="135" mass="15624">MALEEKSDGRRIPFPMLTENEVRHRELEDGNSGRLEIVEQGLKLTDEESLRCEPLAIIVPSEGQERMEFLKENWRIQVLNWVLKKLKGVLEFGCENSQMCEELHKDGITEITCIDLSAVAVEKMLERLLSRDIKK</sequence>
<dbReference type="EMBL" id="CM018038">
    <property type="protein sequence ID" value="KAA8538300.1"/>
    <property type="molecule type" value="Genomic_DNA"/>
</dbReference>
<dbReference type="Gene3D" id="3.40.50.150">
    <property type="entry name" value="Vaccinia Virus protein VP39"/>
    <property type="match status" value="1"/>
</dbReference>
<keyword evidence="2" id="KW-1185">Reference proteome</keyword>
<name>A0A5J5B6W8_9ASTE</name>
<dbReference type="Proteomes" id="UP000325577">
    <property type="component" value="Linkage Group LG15"/>
</dbReference>
<dbReference type="OrthoDB" id="411785at2759"/>
<gene>
    <name evidence="1" type="ORF">F0562_027877</name>
</gene>
<reference evidence="1 2" key="1">
    <citation type="submission" date="2019-09" db="EMBL/GenBank/DDBJ databases">
        <title>A chromosome-level genome assembly of the Chinese tupelo Nyssa sinensis.</title>
        <authorList>
            <person name="Yang X."/>
            <person name="Kang M."/>
            <person name="Yang Y."/>
            <person name="Xiong H."/>
            <person name="Wang M."/>
            <person name="Zhang Z."/>
            <person name="Wang Z."/>
            <person name="Wu H."/>
            <person name="Ma T."/>
            <person name="Liu J."/>
            <person name="Xi Z."/>
        </authorList>
    </citation>
    <scope>NUCLEOTIDE SEQUENCE [LARGE SCALE GENOMIC DNA]</scope>
    <source>
        <strain evidence="1">J267</strain>
        <tissue evidence="1">Leaf</tissue>
    </source>
</reference>
<protein>
    <submittedName>
        <fullName evidence="1">Uncharacterized protein</fullName>
    </submittedName>
</protein>
<dbReference type="InterPro" id="IPR029063">
    <property type="entry name" value="SAM-dependent_MTases_sf"/>
</dbReference>
<dbReference type="SUPFAM" id="SSF53335">
    <property type="entry name" value="S-adenosyl-L-methionine-dependent methyltransferases"/>
    <property type="match status" value="1"/>
</dbReference>
<evidence type="ECO:0000313" key="1">
    <source>
        <dbReference type="EMBL" id="KAA8538300.1"/>
    </source>
</evidence>
<accession>A0A5J5B6W8</accession>
<dbReference type="AlphaFoldDB" id="A0A5J5B6W8"/>